<dbReference type="SMART" id="SM00382">
    <property type="entry name" value="AAA"/>
    <property type="match status" value="1"/>
</dbReference>
<dbReference type="EMBL" id="UOFL01000065">
    <property type="protein sequence ID" value="VAW74775.1"/>
    <property type="molecule type" value="Genomic_DNA"/>
</dbReference>
<evidence type="ECO:0000256" key="1">
    <source>
        <dbReference type="SAM" id="MobiDB-lite"/>
    </source>
</evidence>
<dbReference type="InterPro" id="IPR049945">
    <property type="entry name" value="AAA_22"/>
</dbReference>
<keyword evidence="2" id="KW-1133">Transmembrane helix</keyword>
<dbReference type="PANTHER" id="PTHR35894">
    <property type="entry name" value="GENERAL SECRETION PATHWAY PROTEIN A-RELATED"/>
    <property type="match status" value="1"/>
</dbReference>
<feature type="compositionally biased region" description="Low complexity" evidence="1">
    <location>
        <begin position="375"/>
        <end position="391"/>
    </location>
</feature>
<dbReference type="SUPFAM" id="SSF52540">
    <property type="entry name" value="P-loop containing nucleoside triphosphate hydrolases"/>
    <property type="match status" value="1"/>
</dbReference>
<feature type="region of interest" description="Disordered" evidence="1">
    <location>
        <begin position="361"/>
        <end position="391"/>
    </location>
</feature>
<dbReference type="InterPro" id="IPR003593">
    <property type="entry name" value="AAA+_ATPase"/>
</dbReference>
<dbReference type="Pfam" id="PF13401">
    <property type="entry name" value="AAA_22"/>
    <property type="match status" value="1"/>
</dbReference>
<feature type="region of interest" description="Disordered" evidence="1">
    <location>
        <begin position="1"/>
        <end position="21"/>
    </location>
</feature>
<name>A0A3B0Y270_9ZZZZ</name>
<dbReference type="Pfam" id="PF05036">
    <property type="entry name" value="SPOR"/>
    <property type="match status" value="1"/>
</dbReference>
<feature type="domain" description="SPOR" evidence="3">
    <location>
        <begin position="581"/>
        <end position="659"/>
    </location>
</feature>
<protein>
    <recommendedName>
        <fullName evidence="3">SPOR domain-containing protein</fullName>
    </recommendedName>
</protein>
<evidence type="ECO:0000256" key="2">
    <source>
        <dbReference type="SAM" id="Phobius"/>
    </source>
</evidence>
<dbReference type="InterPro" id="IPR052026">
    <property type="entry name" value="ExeA_AAA_ATPase_DNA-bind"/>
</dbReference>
<keyword evidence="2" id="KW-0812">Transmembrane</keyword>
<dbReference type="PROSITE" id="PS51724">
    <property type="entry name" value="SPOR"/>
    <property type="match status" value="1"/>
</dbReference>
<feature type="compositionally biased region" description="Basic and acidic residues" evidence="1">
    <location>
        <begin position="8"/>
        <end position="18"/>
    </location>
</feature>
<dbReference type="InterPro" id="IPR007730">
    <property type="entry name" value="SPOR-like_dom"/>
</dbReference>
<accession>A0A3B0Y270</accession>
<keyword evidence="2" id="KW-0472">Membrane</keyword>
<dbReference type="InterPro" id="IPR027417">
    <property type="entry name" value="P-loop_NTPase"/>
</dbReference>
<dbReference type="AlphaFoldDB" id="A0A3B0Y270"/>
<evidence type="ECO:0000313" key="4">
    <source>
        <dbReference type="EMBL" id="VAW74775.1"/>
    </source>
</evidence>
<sequence length="703" mass="78004">MGKAATQKAEEQLDDSRESTLSSLKITAKSESANNDPFHGNSGITNPFQDEDTLINLQLINKLLLYTPHPIIVSGVTGSGKSTFLRLFVRQYHDATLEKDDNIGDAWQIISFKATSRSKPNRLIKQICSSLNLERAKTNQALCQLINQQRISERQRPIPLLIIDNAHLLSEASLQLIADIAEQCTSKIHIILGSLPEFQNQFNHAKSRIRIGLNAHVLNIRPLTLQQTGEYLNRRIQAAGMDIPFTLTDVQIVRIHKQSAGIPGAINKAAQQVCRSHKSSAQIGHFSSNSSPAIWQKLKDFSSSIRPSRIGLLPILGVFVAGIAIGIFMQRESIMQLWQSDSPIPDSAIASNNTGSILLKADNKTSSSDSDKANKSSTANNKNNVNKLKTNAATKIANTKITDTKIAATKIAETQPASTTPAKANASDKRLVQQTNSDNKLANNSSGIQKIVVSKPTRLAEATVSKKLRPTQIANIAIVNTTKSTVTKTKSLTNDSAGTTKTSTLTVGTKTPIANSTAIDEKTKLMISKTQANKLKREFVAKLVKVLPQAPTPQSKKQSWNVPFANYLVGNEFEGKKWILKQNPRRYTIQLLSAKRWETVEQYQKLHQFDSGLASYQIRVKGNDWHVLVYGNFSSRKKALDKIRKFPEALRNNRFRIRKMRYVQREAKRGKIIPRKKRASTRRKQEIPVAIPTVTYPNPALLP</sequence>
<dbReference type="InterPro" id="IPR036680">
    <property type="entry name" value="SPOR-like_sf"/>
</dbReference>
<feature type="transmembrane region" description="Helical" evidence="2">
    <location>
        <begin position="310"/>
        <end position="329"/>
    </location>
</feature>
<reference evidence="4" key="1">
    <citation type="submission" date="2018-06" db="EMBL/GenBank/DDBJ databases">
        <authorList>
            <person name="Zhirakovskaya E."/>
        </authorList>
    </citation>
    <scope>NUCLEOTIDE SEQUENCE</scope>
</reference>
<dbReference type="PANTHER" id="PTHR35894:SF1">
    <property type="entry name" value="PHOSPHORIBULOKINASE _ URIDINE KINASE FAMILY"/>
    <property type="match status" value="1"/>
</dbReference>
<evidence type="ECO:0000259" key="3">
    <source>
        <dbReference type="PROSITE" id="PS51724"/>
    </source>
</evidence>
<dbReference type="GO" id="GO:0016887">
    <property type="term" value="F:ATP hydrolysis activity"/>
    <property type="evidence" value="ECO:0007669"/>
    <property type="project" value="InterPro"/>
</dbReference>
<dbReference type="Gene3D" id="3.30.70.1070">
    <property type="entry name" value="Sporulation related repeat"/>
    <property type="match status" value="1"/>
</dbReference>
<dbReference type="Gene3D" id="3.40.50.300">
    <property type="entry name" value="P-loop containing nucleotide triphosphate hydrolases"/>
    <property type="match status" value="1"/>
</dbReference>
<proteinExistence type="predicted"/>
<dbReference type="GO" id="GO:0042834">
    <property type="term" value="F:peptidoglycan binding"/>
    <property type="evidence" value="ECO:0007669"/>
    <property type="project" value="InterPro"/>
</dbReference>
<organism evidence="4">
    <name type="scientific">hydrothermal vent metagenome</name>
    <dbReference type="NCBI Taxonomy" id="652676"/>
    <lineage>
        <taxon>unclassified sequences</taxon>
        <taxon>metagenomes</taxon>
        <taxon>ecological metagenomes</taxon>
    </lineage>
</organism>
<gene>
    <name evidence="4" type="ORF">MNBD_GAMMA12-3395</name>
</gene>